<dbReference type="EMBL" id="LAXI01000002">
    <property type="protein sequence ID" value="KRS19099.1"/>
    <property type="molecule type" value="Genomic_DNA"/>
</dbReference>
<keyword evidence="4" id="KW-1185">Reference proteome</keyword>
<evidence type="ECO:0000259" key="1">
    <source>
        <dbReference type="Pfam" id="PF00561"/>
    </source>
</evidence>
<dbReference type="PANTHER" id="PTHR43689">
    <property type="entry name" value="HYDROLASE"/>
    <property type="match status" value="1"/>
</dbReference>
<dbReference type="PATRIC" id="fig|540747.5.peg.2659"/>
<dbReference type="InterPro" id="IPR017497">
    <property type="entry name" value="BchO"/>
</dbReference>
<dbReference type="PRINTS" id="PR00111">
    <property type="entry name" value="ABHYDROLASE"/>
</dbReference>
<reference evidence="3 5" key="2">
    <citation type="submission" date="2018-08" db="EMBL/GenBank/DDBJ databases">
        <title>Genetic Globetrotter - A new plasmid hitch-hiking vast phylogenetic and geographic distances.</title>
        <authorList>
            <person name="Vollmers J."/>
            <person name="Petersen J."/>
        </authorList>
    </citation>
    <scope>NUCLEOTIDE SEQUENCE [LARGE SCALE GENOMIC DNA]</scope>
    <source>
        <strain evidence="3 5">DSM 26383</strain>
    </source>
</reference>
<dbReference type="GO" id="GO:0050357">
    <property type="term" value="F:tropinesterase activity"/>
    <property type="evidence" value="ECO:0007669"/>
    <property type="project" value="UniProtKB-EC"/>
</dbReference>
<dbReference type="EMBL" id="CP031598">
    <property type="protein sequence ID" value="QEW25949.1"/>
    <property type="molecule type" value="Genomic_DNA"/>
</dbReference>
<dbReference type="NCBIfam" id="TIGR03056">
    <property type="entry name" value="bchO_mg_che_rel"/>
    <property type="match status" value="1"/>
</dbReference>
<dbReference type="InterPro" id="IPR000073">
    <property type="entry name" value="AB_hydrolase_1"/>
</dbReference>
<dbReference type="Proteomes" id="UP000325785">
    <property type="component" value="Chromosome"/>
</dbReference>
<dbReference type="STRING" id="540747.SAMN04488031_103155"/>
<evidence type="ECO:0000313" key="4">
    <source>
        <dbReference type="Proteomes" id="UP000051401"/>
    </source>
</evidence>
<dbReference type="PRINTS" id="PR00412">
    <property type="entry name" value="EPOXHYDRLASE"/>
</dbReference>
<sequence length="287" mass="30760">MDWSRDLPTWPLHHLSRRIASKPHQWHVQETGTGPLILLLHGAGASTHSFRALIPTLAQTHRVIALDLPGQGFTRAGTKTRCGLEPMTADIAHLCQQEGWHPDVVLGHSAGAALALNLASRLSPAPKVIALNAALGRFEGVAGWLFPVLAKVLALNPLTAMAFTLGGNPTARARRLIAGTGSTLDDEGYALYARLIADRAHVDGTLQMMAQWNIDPLADRLPQITARTLFLAAENDRAVPPETSDRAAATMPNATLTRLPGLGHLAHEEAPETVLPLLLDWLADTGP</sequence>
<name>A0A0T5PCU0_9RHOB</name>
<dbReference type="KEGG" id="rid:RIdsm_01742"/>
<dbReference type="PANTHER" id="PTHR43689:SF51">
    <property type="entry name" value="SLR1917 PROTEIN"/>
    <property type="match status" value="1"/>
</dbReference>
<gene>
    <name evidence="3" type="ORF">RIdsm_01742</name>
    <name evidence="2" type="ORF">XM52_05405</name>
</gene>
<dbReference type="EC" id="3.1.1.10" evidence="3"/>
<dbReference type="Gene3D" id="3.40.50.1820">
    <property type="entry name" value="alpha/beta hydrolase"/>
    <property type="match status" value="1"/>
</dbReference>
<feature type="domain" description="AB hydrolase-1" evidence="1">
    <location>
        <begin position="35"/>
        <end position="271"/>
    </location>
</feature>
<accession>A0A0T5PCU0</accession>
<dbReference type="InterPro" id="IPR029058">
    <property type="entry name" value="AB_hydrolase_fold"/>
</dbReference>
<evidence type="ECO:0000313" key="5">
    <source>
        <dbReference type="Proteomes" id="UP000325785"/>
    </source>
</evidence>
<organism evidence="2 4">
    <name type="scientific">Roseovarius indicus</name>
    <dbReference type="NCBI Taxonomy" id="540747"/>
    <lineage>
        <taxon>Bacteria</taxon>
        <taxon>Pseudomonadati</taxon>
        <taxon>Pseudomonadota</taxon>
        <taxon>Alphaproteobacteria</taxon>
        <taxon>Rhodobacterales</taxon>
        <taxon>Roseobacteraceae</taxon>
        <taxon>Roseovarius</taxon>
    </lineage>
</organism>
<dbReference type="RefSeq" id="WP_057814022.1">
    <property type="nucleotide sequence ID" value="NZ_CP031598.1"/>
</dbReference>
<dbReference type="OrthoDB" id="9804723at2"/>
<protein>
    <submittedName>
        <fullName evidence="2">Magnesium chelatase</fullName>
    </submittedName>
    <submittedName>
        <fullName evidence="3">Tropinesterase</fullName>
        <ecNumber evidence="3">3.1.1.10</ecNumber>
    </submittedName>
</protein>
<reference evidence="2 4" key="1">
    <citation type="submission" date="2015-04" db="EMBL/GenBank/DDBJ databases">
        <title>The draft genome sequence of Roseovarius indicus B108T.</title>
        <authorList>
            <person name="Li G."/>
            <person name="Lai Q."/>
            <person name="Shao Z."/>
            <person name="Yan P."/>
        </authorList>
    </citation>
    <scope>NUCLEOTIDE SEQUENCE [LARGE SCALE GENOMIC DNA]</scope>
    <source>
        <strain evidence="2 4">B108</strain>
    </source>
</reference>
<dbReference type="Pfam" id="PF00561">
    <property type="entry name" value="Abhydrolase_1"/>
    <property type="match status" value="1"/>
</dbReference>
<evidence type="ECO:0000313" key="3">
    <source>
        <dbReference type="EMBL" id="QEW25949.1"/>
    </source>
</evidence>
<keyword evidence="3" id="KW-0378">Hydrolase</keyword>
<evidence type="ECO:0000313" key="2">
    <source>
        <dbReference type="EMBL" id="KRS19099.1"/>
    </source>
</evidence>
<proteinExistence type="predicted"/>
<dbReference type="InterPro" id="IPR000639">
    <property type="entry name" value="Epox_hydrolase-like"/>
</dbReference>
<dbReference type="AlphaFoldDB" id="A0A0T5PCU0"/>
<dbReference type="SUPFAM" id="SSF53474">
    <property type="entry name" value="alpha/beta-Hydrolases"/>
    <property type="match status" value="1"/>
</dbReference>
<dbReference type="Proteomes" id="UP000051401">
    <property type="component" value="Unassembled WGS sequence"/>
</dbReference>